<keyword evidence="10" id="KW-0472">Membrane</keyword>
<evidence type="ECO:0000256" key="6">
    <source>
        <dbReference type="ARBA" id="ARBA00022777"/>
    </source>
</evidence>
<dbReference type="GO" id="GO:0000156">
    <property type="term" value="F:phosphorelay response regulator activity"/>
    <property type="evidence" value="ECO:0007669"/>
    <property type="project" value="TreeGrafter"/>
</dbReference>
<evidence type="ECO:0000256" key="10">
    <source>
        <dbReference type="SAM" id="Phobius"/>
    </source>
</evidence>
<dbReference type="RefSeq" id="WP_137090312.1">
    <property type="nucleotide sequence ID" value="NZ_CP028923.1"/>
</dbReference>
<evidence type="ECO:0000256" key="5">
    <source>
        <dbReference type="ARBA" id="ARBA00022741"/>
    </source>
</evidence>
<dbReference type="Gene3D" id="1.25.40.10">
    <property type="entry name" value="Tetratricopeptide repeat domain"/>
    <property type="match status" value="1"/>
</dbReference>
<reference evidence="12 13" key="1">
    <citation type="submission" date="2018-04" db="EMBL/GenBank/DDBJ databases">
        <title>Complete genome uncultured novel isolate.</title>
        <authorList>
            <person name="Merlino G."/>
        </authorList>
    </citation>
    <scope>NUCLEOTIDE SEQUENCE [LARGE SCALE GENOMIC DNA]</scope>
    <source>
        <strain evidence="13">R1DC9</strain>
    </source>
</reference>
<dbReference type="Proteomes" id="UP000298616">
    <property type="component" value="Chromosome"/>
</dbReference>
<keyword evidence="10" id="KW-0812">Transmembrane</keyword>
<dbReference type="PANTHER" id="PTHR42878:SF7">
    <property type="entry name" value="SENSOR HISTIDINE KINASE GLRK"/>
    <property type="match status" value="1"/>
</dbReference>
<accession>A0A4D7JS12</accession>
<name>A0A4D7JS12_9BACT</name>
<dbReference type="GO" id="GO:0005524">
    <property type="term" value="F:ATP binding"/>
    <property type="evidence" value="ECO:0007669"/>
    <property type="project" value="UniProtKB-KW"/>
</dbReference>
<feature type="domain" description="Histidine kinase" evidence="11">
    <location>
        <begin position="237"/>
        <end position="447"/>
    </location>
</feature>
<organism evidence="12 13">
    <name type="scientific">Mangrovivirga cuniculi</name>
    <dbReference type="NCBI Taxonomy" id="2715131"/>
    <lineage>
        <taxon>Bacteria</taxon>
        <taxon>Pseudomonadati</taxon>
        <taxon>Bacteroidota</taxon>
        <taxon>Cytophagia</taxon>
        <taxon>Cytophagales</taxon>
        <taxon>Mangrovivirgaceae</taxon>
        <taxon>Mangrovivirga</taxon>
    </lineage>
</organism>
<dbReference type="KEGG" id="fpf:DCC35_08220"/>
<dbReference type="PRINTS" id="PR00344">
    <property type="entry name" value="BCTRLSENSOR"/>
</dbReference>
<keyword evidence="7" id="KW-0067">ATP-binding</keyword>
<dbReference type="SMART" id="SM00387">
    <property type="entry name" value="HATPase_c"/>
    <property type="match status" value="1"/>
</dbReference>
<evidence type="ECO:0000256" key="2">
    <source>
        <dbReference type="ARBA" id="ARBA00012438"/>
    </source>
</evidence>
<dbReference type="Gene3D" id="3.30.565.10">
    <property type="entry name" value="Histidine kinase-like ATPase, C-terminal domain"/>
    <property type="match status" value="1"/>
</dbReference>
<dbReference type="SUPFAM" id="SSF55874">
    <property type="entry name" value="ATPase domain of HSP90 chaperone/DNA topoisomerase II/histidine kinase"/>
    <property type="match status" value="1"/>
</dbReference>
<dbReference type="InterPro" id="IPR036097">
    <property type="entry name" value="HisK_dim/P_sf"/>
</dbReference>
<dbReference type="InterPro" id="IPR036890">
    <property type="entry name" value="HATPase_C_sf"/>
</dbReference>
<dbReference type="InterPro" id="IPR050351">
    <property type="entry name" value="BphY/WalK/GraS-like"/>
</dbReference>
<dbReference type="CDD" id="cd00082">
    <property type="entry name" value="HisKA"/>
    <property type="match status" value="1"/>
</dbReference>
<dbReference type="EMBL" id="CP028923">
    <property type="protein sequence ID" value="QCK14726.1"/>
    <property type="molecule type" value="Genomic_DNA"/>
</dbReference>
<dbReference type="SUPFAM" id="SSF47384">
    <property type="entry name" value="Homodimeric domain of signal transducing histidine kinase"/>
    <property type="match status" value="1"/>
</dbReference>
<keyword evidence="13" id="KW-1185">Reference proteome</keyword>
<dbReference type="SUPFAM" id="SSF48452">
    <property type="entry name" value="TPR-like"/>
    <property type="match status" value="1"/>
</dbReference>
<evidence type="ECO:0000313" key="12">
    <source>
        <dbReference type="EMBL" id="QCK14726.1"/>
    </source>
</evidence>
<proteinExistence type="predicted"/>
<keyword evidence="10" id="KW-1133">Transmembrane helix</keyword>
<evidence type="ECO:0000256" key="7">
    <source>
        <dbReference type="ARBA" id="ARBA00022840"/>
    </source>
</evidence>
<dbReference type="InterPro" id="IPR003594">
    <property type="entry name" value="HATPase_dom"/>
</dbReference>
<feature type="transmembrane region" description="Helical" evidence="10">
    <location>
        <begin position="145"/>
        <end position="166"/>
    </location>
</feature>
<evidence type="ECO:0000256" key="4">
    <source>
        <dbReference type="ARBA" id="ARBA00022679"/>
    </source>
</evidence>
<gene>
    <name evidence="12" type="ORF">DCC35_08220</name>
</gene>
<dbReference type="InterPro" id="IPR003661">
    <property type="entry name" value="HisK_dim/P_dom"/>
</dbReference>
<dbReference type="PANTHER" id="PTHR42878">
    <property type="entry name" value="TWO-COMPONENT HISTIDINE KINASE"/>
    <property type="match status" value="1"/>
</dbReference>
<dbReference type="PROSITE" id="PS50109">
    <property type="entry name" value="HIS_KIN"/>
    <property type="match status" value="1"/>
</dbReference>
<evidence type="ECO:0000313" key="13">
    <source>
        <dbReference type="Proteomes" id="UP000298616"/>
    </source>
</evidence>
<dbReference type="GO" id="GO:0030295">
    <property type="term" value="F:protein kinase activator activity"/>
    <property type="evidence" value="ECO:0007669"/>
    <property type="project" value="TreeGrafter"/>
</dbReference>
<keyword evidence="9" id="KW-0175">Coiled coil</keyword>
<dbReference type="AlphaFoldDB" id="A0A4D7JS12"/>
<protein>
    <recommendedName>
        <fullName evidence="2">histidine kinase</fullName>
        <ecNumber evidence="2">2.7.13.3</ecNumber>
    </recommendedName>
</protein>
<dbReference type="GO" id="GO:0007234">
    <property type="term" value="P:osmosensory signaling via phosphorelay pathway"/>
    <property type="evidence" value="ECO:0007669"/>
    <property type="project" value="TreeGrafter"/>
</dbReference>
<keyword evidence="6" id="KW-0418">Kinase</keyword>
<keyword evidence="5" id="KW-0547">Nucleotide-binding</keyword>
<dbReference type="Gene3D" id="1.10.287.130">
    <property type="match status" value="1"/>
</dbReference>
<evidence type="ECO:0000259" key="11">
    <source>
        <dbReference type="PROSITE" id="PS50109"/>
    </source>
</evidence>
<dbReference type="Pfam" id="PF02518">
    <property type="entry name" value="HATPase_c"/>
    <property type="match status" value="1"/>
</dbReference>
<keyword evidence="3" id="KW-0597">Phosphoprotein</keyword>
<evidence type="ECO:0000256" key="9">
    <source>
        <dbReference type="SAM" id="Coils"/>
    </source>
</evidence>
<evidence type="ECO:0000256" key="1">
    <source>
        <dbReference type="ARBA" id="ARBA00000085"/>
    </source>
</evidence>
<dbReference type="InterPro" id="IPR005467">
    <property type="entry name" value="His_kinase_dom"/>
</dbReference>
<comment type="catalytic activity">
    <reaction evidence="1">
        <text>ATP + protein L-histidine = ADP + protein N-phospho-L-histidine.</text>
        <dbReference type="EC" id="2.7.13.3"/>
    </reaction>
</comment>
<evidence type="ECO:0000256" key="3">
    <source>
        <dbReference type="ARBA" id="ARBA00022553"/>
    </source>
</evidence>
<dbReference type="OrthoDB" id="9766459at2"/>
<dbReference type="EC" id="2.7.13.3" evidence="2"/>
<dbReference type="GO" id="GO:0000155">
    <property type="term" value="F:phosphorelay sensor kinase activity"/>
    <property type="evidence" value="ECO:0007669"/>
    <property type="project" value="InterPro"/>
</dbReference>
<keyword evidence="4" id="KW-0808">Transferase</keyword>
<dbReference type="InterPro" id="IPR004358">
    <property type="entry name" value="Sig_transdc_His_kin-like_C"/>
</dbReference>
<dbReference type="InterPro" id="IPR011990">
    <property type="entry name" value="TPR-like_helical_dom_sf"/>
</dbReference>
<feature type="coiled-coil region" evidence="9">
    <location>
        <begin position="171"/>
        <end position="230"/>
    </location>
</feature>
<keyword evidence="8" id="KW-0902">Two-component regulatory system</keyword>
<sequence length="447" mass="51919">MAQVYNNLEQYDSSEYYVDLAYITERATDDRLLMPSVLRVKAEVEMNTGYLDSASIYLDSVLYYSKELNVEQELLSVYKLKGQVYELLGEYKNALKYQVKHDSIREKILGEDVYNKIARVQKDYLEEQKQSEISVRDQKIKQNRLFIILLVAIVLILVLSAIIIYISKVRMAKINKQLEEANLKVEAAKNTIEQQNQQLSNVNAFQEEMIKERTKELQKANKDLTDTNKELDLFIYKASHDLRGPLARINGLSYLGLLEAPEKTSKNYFQMVSDETKELEFVLSRLMVIHTIYKHKLKKDSVYLETLVRETVTKLTETNKNIDIVYDFEVEKGTVWNRDEHLLRLILENMLENTLNYKGDELLKVCMKISNSAENVIRITVLDNGIQVPERYREDIFDMFFRVAPIAYKTGLELNIAKKATLRLGGEITYHPENSGNTFNIILPSSE</sequence>
<evidence type="ECO:0000256" key="8">
    <source>
        <dbReference type="ARBA" id="ARBA00023012"/>
    </source>
</evidence>